<organism evidence="2 3">
    <name type="scientific">Liquidambar formosana</name>
    <name type="common">Formosan gum</name>
    <dbReference type="NCBI Taxonomy" id="63359"/>
    <lineage>
        <taxon>Eukaryota</taxon>
        <taxon>Viridiplantae</taxon>
        <taxon>Streptophyta</taxon>
        <taxon>Embryophyta</taxon>
        <taxon>Tracheophyta</taxon>
        <taxon>Spermatophyta</taxon>
        <taxon>Magnoliopsida</taxon>
        <taxon>eudicotyledons</taxon>
        <taxon>Gunneridae</taxon>
        <taxon>Pentapetalae</taxon>
        <taxon>Saxifragales</taxon>
        <taxon>Altingiaceae</taxon>
        <taxon>Liquidambar</taxon>
    </lineage>
</organism>
<reference evidence="2 3" key="1">
    <citation type="journal article" date="2024" name="Plant J.">
        <title>Genome sequences and population genomics reveal climatic adaptation and genomic divergence between two closely related sweetgum species.</title>
        <authorList>
            <person name="Xu W.Q."/>
            <person name="Ren C.Q."/>
            <person name="Zhang X.Y."/>
            <person name="Comes H.P."/>
            <person name="Liu X.H."/>
            <person name="Li Y.G."/>
            <person name="Kettle C.J."/>
            <person name="Jalonen R."/>
            <person name="Gaisberger H."/>
            <person name="Ma Y.Z."/>
            <person name="Qiu Y.X."/>
        </authorList>
    </citation>
    <scope>NUCLEOTIDE SEQUENCE [LARGE SCALE GENOMIC DNA]</scope>
    <source>
        <strain evidence="2">Hangzhou</strain>
    </source>
</reference>
<dbReference type="PANTHER" id="PTHR47805:SF1">
    <property type="entry name" value="SAGA-ASSOCIATED FACTOR 73"/>
    <property type="match status" value="1"/>
</dbReference>
<comment type="caution">
    <text evidence="2">The sequence shown here is derived from an EMBL/GenBank/DDBJ whole genome shotgun (WGS) entry which is preliminary data.</text>
</comment>
<name>A0AAP0X878_LIQFO</name>
<sequence length="430" mass="47502">MLVNCHVDSSVTPFPLIIASPYCREEVGNQKLIAQYIHRELREADEANLLDEEDMHVFDLKPMTDPLHLVRCNSCKKPVKASQYAAHAELCRSLSSTEEAVLEVDGGTGHKKPPRKERKKLLSAYANQSTIAGEHERSECVEADDTVASESHLDEQVGTTSSFSMQAKRNLACVDVAPIMDNSGVTSGMRDHSAVVVPPTKRSKLIAAERLLLSEGLETACGVTKIISSQEAYTCMEFPKESSAGSERPYDHVVRHHKPVQLHEHCPLTKDVPVPLATKMYYSQRNHRLRSALSLMYYEASSKEHCSDLESPKVLHGNLMPPRVSSPKNSYDELMDDQPEKKRDMHSLPSVRNPDQILAQSSEVCLGKAGGYPPAMSFSNQFPVNNVLRQHTAPVGMLRSKYLAKPYSFAGNSGTPLGTMQQPNGSVPVI</sequence>
<keyword evidence="3" id="KW-1185">Reference proteome</keyword>
<gene>
    <name evidence="2" type="ORF">L1049_017441</name>
</gene>
<feature type="region of interest" description="Disordered" evidence="1">
    <location>
        <begin position="317"/>
        <end position="354"/>
    </location>
</feature>
<accession>A0AAP0X878</accession>
<dbReference type="PANTHER" id="PTHR47805">
    <property type="entry name" value="SAGA-ASSOCIATED FACTOR 73"/>
    <property type="match status" value="1"/>
</dbReference>
<dbReference type="AlphaFoldDB" id="A0AAP0X878"/>
<evidence type="ECO:0000313" key="3">
    <source>
        <dbReference type="Proteomes" id="UP001415857"/>
    </source>
</evidence>
<dbReference type="InterPro" id="IPR037804">
    <property type="entry name" value="SGF73"/>
</dbReference>
<dbReference type="Proteomes" id="UP001415857">
    <property type="component" value="Unassembled WGS sequence"/>
</dbReference>
<dbReference type="GO" id="GO:0000124">
    <property type="term" value="C:SAGA complex"/>
    <property type="evidence" value="ECO:0007669"/>
    <property type="project" value="InterPro"/>
</dbReference>
<evidence type="ECO:0008006" key="4">
    <source>
        <dbReference type="Google" id="ProtNLM"/>
    </source>
</evidence>
<evidence type="ECO:0000256" key="1">
    <source>
        <dbReference type="SAM" id="MobiDB-lite"/>
    </source>
</evidence>
<protein>
    <recommendedName>
        <fullName evidence="4">SAGA-associated factor 11</fullName>
    </recommendedName>
</protein>
<dbReference type="EMBL" id="JBBPBK010000003">
    <property type="protein sequence ID" value="KAK9288970.1"/>
    <property type="molecule type" value="Genomic_DNA"/>
</dbReference>
<evidence type="ECO:0000313" key="2">
    <source>
        <dbReference type="EMBL" id="KAK9288970.1"/>
    </source>
</evidence>
<proteinExistence type="predicted"/>